<dbReference type="PROSITE" id="PS50082">
    <property type="entry name" value="WD_REPEATS_2"/>
    <property type="match status" value="3"/>
</dbReference>
<accession>A0A8S1UDF2</accession>
<dbReference type="SMART" id="SM00320">
    <property type="entry name" value="WD40"/>
    <property type="match status" value="4"/>
</dbReference>
<reference evidence="2" key="1">
    <citation type="submission" date="2021-01" db="EMBL/GenBank/DDBJ databases">
        <authorList>
            <consortium name="Genoscope - CEA"/>
            <person name="William W."/>
        </authorList>
    </citation>
    <scope>NUCLEOTIDE SEQUENCE</scope>
</reference>
<dbReference type="PANTHER" id="PTHR19920">
    <property type="entry name" value="WD40 PROTEIN CIAO1"/>
    <property type="match status" value="1"/>
</dbReference>
<sequence length="557" mass="65772">MRNCKMIENEEQLQCINNQHIHRSAIIILLDKDLEAKERLACHQCLITHLGNFNGISINQGLSKIQQLKEEIFDEIEIHFSKTYNCLKTFKEQILQIKQEFLQTLNQVIEPLEQWMKQLVELKEGYSSYSLYTEIENLTKPTNLLIEFEKQQFQDRIQKMNTQYLTKTTQYIKVLDNFITDQQLLLKLNQLQESTLNQEKILSIESVNAEQQIKESSQVISQSYKQERIQHRLIQEVYQEQECYALDFNKDNTLVAASCKENIKIWKFIEGQLIDQNILLTGHESDVFCIVFSKKINWIVSGDSTNQIRSWIECKDIQGKTYWESSLSLEMHTSEILCLHLNNSEDELISASGDSTIKVWGVNCNLNKIEYQYSLEKHTNYVDKINLNSKETQMVSCGWDQQIIVWEKDDSKTWQFKYIVEQSIEDIGFRIGFLQDDTVVWCSLSEPFLYVFKLQNGIFQERSDLLVKLGDIKTENNYNDFNLFQLKYLQQQKVLILKYNRYVYFMRESLDSTFIFPCDPIDCSSIECYGNITDNGRHLIVWNENSKQLQSFEIEYQ</sequence>
<protein>
    <submittedName>
        <fullName evidence="2">Uncharacterized protein</fullName>
    </submittedName>
</protein>
<comment type="caution">
    <text evidence="2">The sequence shown here is derived from an EMBL/GenBank/DDBJ whole genome shotgun (WGS) entry which is preliminary data.</text>
</comment>
<feature type="repeat" description="WD" evidence="1">
    <location>
        <begin position="329"/>
        <end position="363"/>
    </location>
</feature>
<dbReference type="PANTHER" id="PTHR19920:SF0">
    <property type="entry name" value="CYTOSOLIC IRON-SULFUR PROTEIN ASSEMBLY PROTEIN CIAO1-RELATED"/>
    <property type="match status" value="1"/>
</dbReference>
<dbReference type="EMBL" id="CAJJDP010000041">
    <property type="protein sequence ID" value="CAD8162364.1"/>
    <property type="molecule type" value="Genomic_DNA"/>
</dbReference>
<evidence type="ECO:0000256" key="1">
    <source>
        <dbReference type="PROSITE-ProRule" id="PRU00221"/>
    </source>
</evidence>
<dbReference type="GO" id="GO:0097361">
    <property type="term" value="C:cytosolic [4Fe-4S] assembly targeting complex"/>
    <property type="evidence" value="ECO:0007669"/>
    <property type="project" value="TreeGrafter"/>
</dbReference>
<proteinExistence type="predicted"/>
<dbReference type="Pfam" id="PF00400">
    <property type="entry name" value="WD40"/>
    <property type="match status" value="3"/>
</dbReference>
<dbReference type="OMA" id="HESDVFC"/>
<dbReference type="Proteomes" id="UP000683925">
    <property type="component" value="Unassembled WGS sequence"/>
</dbReference>
<dbReference type="GO" id="GO:0016226">
    <property type="term" value="P:iron-sulfur cluster assembly"/>
    <property type="evidence" value="ECO:0007669"/>
    <property type="project" value="TreeGrafter"/>
</dbReference>
<dbReference type="OrthoDB" id="6262491at2759"/>
<feature type="repeat" description="WD" evidence="1">
    <location>
        <begin position="280"/>
        <end position="311"/>
    </location>
</feature>
<evidence type="ECO:0000313" key="2">
    <source>
        <dbReference type="EMBL" id="CAD8162364.1"/>
    </source>
</evidence>
<name>A0A8S1UDF2_PAROT</name>
<dbReference type="PROSITE" id="PS50294">
    <property type="entry name" value="WD_REPEATS_REGION"/>
    <property type="match status" value="1"/>
</dbReference>
<dbReference type="InterPro" id="IPR001680">
    <property type="entry name" value="WD40_rpt"/>
</dbReference>
<gene>
    <name evidence="2" type="ORF">POCTA_138.1.T0410223</name>
</gene>
<dbReference type="AlphaFoldDB" id="A0A8S1UDF2"/>
<evidence type="ECO:0000313" key="3">
    <source>
        <dbReference type="Proteomes" id="UP000683925"/>
    </source>
</evidence>
<feature type="repeat" description="WD" evidence="1">
    <location>
        <begin position="375"/>
        <end position="407"/>
    </location>
</feature>
<keyword evidence="1" id="KW-0853">WD repeat</keyword>
<keyword evidence="3" id="KW-1185">Reference proteome</keyword>
<organism evidence="2 3">
    <name type="scientific">Paramecium octaurelia</name>
    <dbReference type="NCBI Taxonomy" id="43137"/>
    <lineage>
        <taxon>Eukaryota</taxon>
        <taxon>Sar</taxon>
        <taxon>Alveolata</taxon>
        <taxon>Ciliophora</taxon>
        <taxon>Intramacronucleata</taxon>
        <taxon>Oligohymenophorea</taxon>
        <taxon>Peniculida</taxon>
        <taxon>Parameciidae</taxon>
        <taxon>Paramecium</taxon>
    </lineage>
</organism>